<keyword evidence="4 11" id="KW-0812">Transmembrane</keyword>
<dbReference type="Proteomes" id="UP000053237">
    <property type="component" value="Unassembled WGS sequence"/>
</dbReference>
<evidence type="ECO:0000256" key="7">
    <source>
        <dbReference type="ARBA" id="ARBA00022927"/>
    </source>
</evidence>
<protein>
    <recommendedName>
        <fullName evidence="14">Vesicle transport protein USE1</fullName>
    </recommendedName>
</protein>
<feature type="transmembrane region" description="Helical" evidence="11">
    <location>
        <begin position="273"/>
        <end position="296"/>
    </location>
</feature>
<keyword evidence="5" id="KW-0256">Endoplasmic reticulum</keyword>
<dbReference type="GO" id="GO:0015031">
    <property type="term" value="P:protein transport"/>
    <property type="evidence" value="ECO:0007669"/>
    <property type="project" value="UniProtKB-KW"/>
</dbReference>
<comment type="similarity">
    <text evidence="2">Belongs to the USE1 family.</text>
</comment>
<evidence type="ECO:0000256" key="8">
    <source>
        <dbReference type="ARBA" id="ARBA00022989"/>
    </source>
</evidence>
<reference evidence="12 13" key="1">
    <citation type="submission" date="2012-05" db="EMBL/GenBank/DDBJ databases">
        <title>Recombination and specialization in a pathogen metapopulation.</title>
        <authorList>
            <person name="Gardiner A."/>
            <person name="Kemen E."/>
            <person name="Schultz-Larsen T."/>
            <person name="MacLean D."/>
            <person name="Van Oosterhout C."/>
            <person name="Jones J.D.G."/>
        </authorList>
    </citation>
    <scope>NUCLEOTIDE SEQUENCE [LARGE SCALE GENOMIC DNA]</scope>
    <source>
        <strain evidence="12 13">Ac Nc2</strain>
    </source>
</reference>
<evidence type="ECO:0008006" key="14">
    <source>
        <dbReference type="Google" id="ProtNLM"/>
    </source>
</evidence>
<keyword evidence="6" id="KW-0931">ER-Golgi transport</keyword>
<gene>
    <name evidence="12" type="ORF">BN9_086880</name>
</gene>
<accession>A0A024GLR6</accession>
<evidence type="ECO:0000256" key="9">
    <source>
        <dbReference type="ARBA" id="ARBA00023136"/>
    </source>
</evidence>
<evidence type="ECO:0000256" key="10">
    <source>
        <dbReference type="SAM" id="MobiDB-lite"/>
    </source>
</evidence>
<evidence type="ECO:0000256" key="11">
    <source>
        <dbReference type="SAM" id="Phobius"/>
    </source>
</evidence>
<comment type="subcellular location">
    <subcellularLocation>
        <location evidence="1">Endoplasmic reticulum membrane</location>
        <topology evidence="1">Single-pass type IV membrane protein</topology>
    </subcellularLocation>
</comment>
<dbReference type="GO" id="GO:0005789">
    <property type="term" value="C:endoplasmic reticulum membrane"/>
    <property type="evidence" value="ECO:0007669"/>
    <property type="project" value="UniProtKB-SubCell"/>
</dbReference>
<evidence type="ECO:0000256" key="1">
    <source>
        <dbReference type="ARBA" id="ARBA00004163"/>
    </source>
</evidence>
<evidence type="ECO:0000256" key="5">
    <source>
        <dbReference type="ARBA" id="ARBA00022824"/>
    </source>
</evidence>
<dbReference type="GO" id="GO:0006890">
    <property type="term" value="P:retrograde vesicle-mediated transport, Golgi to endoplasmic reticulum"/>
    <property type="evidence" value="ECO:0007669"/>
    <property type="project" value="TreeGrafter"/>
</dbReference>
<organism evidence="12 13">
    <name type="scientific">Albugo candida</name>
    <dbReference type="NCBI Taxonomy" id="65357"/>
    <lineage>
        <taxon>Eukaryota</taxon>
        <taxon>Sar</taxon>
        <taxon>Stramenopiles</taxon>
        <taxon>Oomycota</taxon>
        <taxon>Peronosporomycetes</taxon>
        <taxon>Albuginales</taxon>
        <taxon>Albuginaceae</taxon>
        <taxon>Albugo</taxon>
    </lineage>
</organism>
<feature type="compositionally biased region" description="Basic and acidic residues" evidence="10">
    <location>
        <begin position="111"/>
        <end position="124"/>
    </location>
</feature>
<dbReference type="PANTHER" id="PTHR13050:SF7">
    <property type="entry name" value="VESICLE TRANSPORT PROTEIN USE1"/>
    <property type="match status" value="1"/>
</dbReference>
<dbReference type="InParanoid" id="A0A024GLR6"/>
<comment type="caution">
    <text evidence="12">The sequence shown here is derived from an EMBL/GenBank/DDBJ whole genome shotgun (WGS) entry which is preliminary data.</text>
</comment>
<dbReference type="InterPro" id="IPR019150">
    <property type="entry name" value="Vesicle_transport_protein_Use1"/>
</dbReference>
<evidence type="ECO:0000256" key="2">
    <source>
        <dbReference type="ARBA" id="ARBA00007891"/>
    </source>
</evidence>
<keyword evidence="8 11" id="KW-1133">Transmembrane helix</keyword>
<keyword evidence="9 11" id="KW-0472">Membrane</keyword>
<feature type="region of interest" description="Disordered" evidence="10">
    <location>
        <begin position="111"/>
        <end position="146"/>
    </location>
</feature>
<name>A0A024GLR6_9STRA</name>
<keyword evidence="3" id="KW-0813">Transport</keyword>
<evidence type="ECO:0000256" key="6">
    <source>
        <dbReference type="ARBA" id="ARBA00022892"/>
    </source>
</evidence>
<sequence>MIGHLIEMTARQIAPREWIDCERFLNSWQRFQENKAGEEEKKSLGIVHKQFAQLAQNFLKIAAIKAETENGELDWKERHSRLESAVRVMESRNTFGDFFIDRLNSKIIPDEEATRKTDAEDLNEKITGPEQTASRPDSVRSKTQHNVSDVNDLKLSDFDALIEATEATEPSGVKRTMRQKLGIDGSKATSKIVTTSELRLSRSNVSRSKMEPDAIQSDMINMAQILKERTKNINAALTADIKVLDQVGESAETNTDLLDRENAILTRQLKTSIGLWTAIWLILFLFIVFMMMYGYIKFTRK</sequence>
<keyword evidence="7" id="KW-0653">Protein transport</keyword>
<proteinExistence type="inferred from homology"/>
<evidence type="ECO:0000313" key="12">
    <source>
        <dbReference type="EMBL" id="CCI47681.1"/>
    </source>
</evidence>
<evidence type="ECO:0000313" key="13">
    <source>
        <dbReference type="Proteomes" id="UP000053237"/>
    </source>
</evidence>
<dbReference type="OrthoDB" id="4506189at2759"/>
<keyword evidence="13" id="KW-1185">Reference proteome</keyword>
<evidence type="ECO:0000256" key="4">
    <source>
        <dbReference type="ARBA" id="ARBA00022692"/>
    </source>
</evidence>
<evidence type="ECO:0000256" key="3">
    <source>
        <dbReference type="ARBA" id="ARBA00022448"/>
    </source>
</evidence>
<dbReference type="EMBL" id="CAIX01000180">
    <property type="protein sequence ID" value="CCI47681.1"/>
    <property type="molecule type" value="Genomic_DNA"/>
</dbReference>
<dbReference type="GO" id="GO:0031201">
    <property type="term" value="C:SNARE complex"/>
    <property type="evidence" value="ECO:0007669"/>
    <property type="project" value="TreeGrafter"/>
</dbReference>
<dbReference type="GO" id="GO:0005484">
    <property type="term" value="F:SNAP receptor activity"/>
    <property type="evidence" value="ECO:0007669"/>
    <property type="project" value="TreeGrafter"/>
</dbReference>
<dbReference type="PANTHER" id="PTHR13050">
    <property type="entry name" value="USE1-LIKE PROTEIN"/>
    <property type="match status" value="1"/>
</dbReference>
<dbReference type="AlphaFoldDB" id="A0A024GLR6"/>
<dbReference type="STRING" id="65357.A0A024GLR6"/>